<dbReference type="AlphaFoldDB" id="A0A242M910"/>
<name>A0A242M910_CABSO</name>
<evidence type="ECO:0000256" key="2">
    <source>
        <dbReference type="ARBA" id="ARBA00007131"/>
    </source>
</evidence>
<dbReference type="CDD" id="cd02012">
    <property type="entry name" value="TPP_TK"/>
    <property type="match status" value="1"/>
</dbReference>
<feature type="domain" description="Transketolase N-terminal" evidence="4">
    <location>
        <begin position="22"/>
        <end position="263"/>
    </location>
</feature>
<evidence type="ECO:0000313" key="6">
    <source>
        <dbReference type="Proteomes" id="UP000195221"/>
    </source>
</evidence>
<protein>
    <submittedName>
        <fullName evidence="5">Transketolase</fullName>
    </submittedName>
</protein>
<accession>A0A242M910</accession>
<organism evidence="5 6">
    <name type="scientific">Caballeronia sordidicola</name>
    <name type="common">Burkholderia sordidicola</name>
    <dbReference type="NCBI Taxonomy" id="196367"/>
    <lineage>
        <taxon>Bacteria</taxon>
        <taxon>Pseudomonadati</taxon>
        <taxon>Pseudomonadota</taxon>
        <taxon>Betaproteobacteria</taxon>
        <taxon>Burkholderiales</taxon>
        <taxon>Burkholderiaceae</taxon>
        <taxon>Caballeronia</taxon>
    </lineage>
</organism>
<dbReference type="PANTHER" id="PTHR47514:SF1">
    <property type="entry name" value="TRANSKETOLASE N-TERMINAL SECTION-RELATED"/>
    <property type="match status" value="1"/>
</dbReference>
<evidence type="ECO:0000313" key="5">
    <source>
        <dbReference type="EMBL" id="OTP67749.1"/>
    </source>
</evidence>
<dbReference type="PANTHER" id="PTHR47514">
    <property type="entry name" value="TRANSKETOLASE N-TERMINAL SECTION-RELATED"/>
    <property type="match status" value="1"/>
</dbReference>
<comment type="caution">
    <text evidence="5">The sequence shown here is derived from an EMBL/GenBank/DDBJ whole genome shotgun (WGS) entry which is preliminary data.</text>
</comment>
<dbReference type="InterPro" id="IPR005474">
    <property type="entry name" value="Transketolase_N"/>
</dbReference>
<dbReference type="Pfam" id="PF00456">
    <property type="entry name" value="Transketolase_N"/>
    <property type="match status" value="1"/>
</dbReference>
<dbReference type="InterPro" id="IPR029061">
    <property type="entry name" value="THDP-binding"/>
</dbReference>
<gene>
    <name evidence="5" type="ORF">PAMC26577_35795</name>
</gene>
<comment type="similarity">
    <text evidence="2">Belongs to the transketolase family.</text>
</comment>
<dbReference type="EMBL" id="NBTZ01000148">
    <property type="protein sequence ID" value="OTP67749.1"/>
    <property type="molecule type" value="Genomic_DNA"/>
</dbReference>
<proteinExistence type="inferred from homology"/>
<reference evidence="5 6" key="1">
    <citation type="submission" date="2017-03" db="EMBL/GenBank/DDBJ databases">
        <title>Genome analysis of strain PAMC 26577.</title>
        <authorList>
            <person name="Oh H.-M."/>
            <person name="Yang J.-A."/>
        </authorList>
    </citation>
    <scope>NUCLEOTIDE SEQUENCE [LARGE SCALE GENOMIC DNA]</scope>
    <source>
        <strain evidence="5 6">PAMC 26577</strain>
    </source>
</reference>
<dbReference type="Gene3D" id="3.40.50.970">
    <property type="match status" value="1"/>
</dbReference>
<dbReference type="Proteomes" id="UP000195221">
    <property type="component" value="Unassembled WGS sequence"/>
</dbReference>
<keyword evidence="3" id="KW-0786">Thiamine pyrophosphate</keyword>
<dbReference type="SUPFAM" id="SSF52518">
    <property type="entry name" value="Thiamin diphosphate-binding fold (THDP-binding)"/>
    <property type="match status" value="1"/>
</dbReference>
<evidence type="ECO:0000256" key="1">
    <source>
        <dbReference type="ARBA" id="ARBA00001964"/>
    </source>
</evidence>
<evidence type="ECO:0000256" key="3">
    <source>
        <dbReference type="ARBA" id="ARBA00023052"/>
    </source>
</evidence>
<evidence type="ECO:0000259" key="4">
    <source>
        <dbReference type="Pfam" id="PF00456"/>
    </source>
</evidence>
<sequence length="276" mass="30037">MEPLSGHGMKKFDAVRVRKTILDMAFAGSTVHIGCAFSIVELLAVLYRNHLHFDATNPHATQRDYMVLSKGHGVMAQYACLHEIGWLSDDEMSNYFGNGTRLKGLADAHVPGVEVTAGSLGHGLSVGVGLALGAKMNKTQQMCYALVGDGELNEGTIWEAALFAAQFKLDNLVVIVDVNGFQAMGTTDEVISLGDIEAKFRAFDFEAVSVDGHDEAAIDRAYRDFKASKNGKPKALIAKTVKGKGVSFMEHDNIWHYTRLNPQTYEAAITELGERA</sequence>
<comment type="cofactor">
    <cofactor evidence="1">
        <name>thiamine diphosphate</name>
        <dbReference type="ChEBI" id="CHEBI:58937"/>
    </cofactor>
</comment>